<dbReference type="Proteomes" id="UP001060170">
    <property type="component" value="Chromosome 9"/>
</dbReference>
<protein>
    <submittedName>
        <fullName evidence="1">Uncharacterized protein</fullName>
    </submittedName>
</protein>
<name>A0ACC0E7M6_9BASI</name>
<keyword evidence="2" id="KW-1185">Reference proteome</keyword>
<sequence length="67" mass="7464">MHSDLPEKGGLGDAIEQPIGHKQSMNPVTATASTRTLERLLIVLERSRDHSRCPSRSVMTRLSRKPI</sequence>
<proteinExistence type="predicted"/>
<organism evidence="1 2">
    <name type="scientific">Puccinia striiformis f. sp. tritici</name>
    <dbReference type="NCBI Taxonomy" id="168172"/>
    <lineage>
        <taxon>Eukaryota</taxon>
        <taxon>Fungi</taxon>
        <taxon>Dikarya</taxon>
        <taxon>Basidiomycota</taxon>
        <taxon>Pucciniomycotina</taxon>
        <taxon>Pucciniomycetes</taxon>
        <taxon>Pucciniales</taxon>
        <taxon>Pucciniaceae</taxon>
        <taxon>Puccinia</taxon>
    </lineage>
</organism>
<accession>A0ACC0E7M6</accession>
<comment type="caution">
    <text evidence="1">The sequence shown here is derived from an EMBL/GenBank/DDBJ whole genome shotgun (WGS) entry which is preliminary data.</text>
</comment>
<gene>
    <name evidence="1" type="ORF">MJO28_009366</name>
</gene>
<reference evidence="1 2" key="3">
    <citation type="journal article" date="2022" name="Microbiol. Spectr.">
        <title>Folding features and dynamics of 3D genome architecture in plant fungal pathogens.</title>
        <authorList>
            <person name="Xia C."/>
        </authorList>
    </citation>
    <scope>NUCLEOTIDE SEQUENCE [LARGE SCALE GENOMIC DNA]</scope>
    <source>
        <strain evidence="1 2">93-210</strain>
    </source>
</reference>
<dbReference type="EMBL" id="CM045873">
    <property type="protein sequence ID" value="KAI7947458.1"/>
    <property type="molecule type" value="Genomic_DNA"/>
</dbReference>
<evidence type="ECO:0000313" key="1">
    <source>
        <dbReference type="EMBL" id="KAI7947458.1"/>
    </source>
</evidence>
<evidence type="ECO:0000313" key="2">
    <source>
        <dbReference type="Proteomes" id="UP001060170"/>
    </source>
</evidence>
<reference evidence="2" key="2">
    <citation type="journal article" date="2018" name="Mol. Plant Microbe Interact.">
        <title>Genome sequence resources for the wheat stripe rust pathogen (Puccinia striiformis f. sp. tritici) and the barley stripe rust pathogen (Puccinia striiformis f. sp. hordei).</title>
        <authorList>
            <person name="Xia C."/>
            <person name="Wang M."/>
            <person name="Yin C."/>
            <person name="Cornejo O.E."/>
            <person name="Hulbert S.H."/>
            <person name="Chen X."/>
        </authorList>
    </citation>
    <scope>NUCLEOTIDE SEQUENCE [LARGE SCALE GENOMIC DNA]</scope>
    <source>
        <strain evidence="2">93-210</strain>
    </source>
</reference>
<reference evidence="2" key="1">
    <citation type="journal article" date="2018" name="BMC Genomics">
        <title>Genomic insights into host adaptation between the wheat stripe rust pathogen (Puccinia striiformis f. sp. tritici) and the barley stripe rust pathogen (Puccinia striiformis f. sp. hordei).</title>
        <authorList>
            <person name="Xia C."/>
            <person name="Wang M."/>
            <person name="Yin C."/>
            <person name="Cornejo O.E."/>
            <person name="Hulbert S.H."/>
            <person name="Chen X."/>
        </authorList>
    </citation>
    <scope>NUCLEOTIDE SEQUENCE [LARGE SCALE GENOMIC DNA]</scope>
    <source>
        <strain evidence="2">93-210</strain>
    </source>
</reference>